<evidence type="ECO:0000313" key="3">
    <source>
        <dbReference type="Proteomes" id="UP001178508"/>
    </source>
</evidence>
<gene>
    <name evidence="2" type="ORF">XNOV1_A029484</name>
</gene>
<proteinExistence type="predicted"/>
<evidence type="ECO:0000256" key="1">
    <source>
        <dbReference type="SAM" id="MobiDB-lite"/>
    </source>
</evidence>
<evidence type="ECO:0000313" key="2">
    <source>
        <dbReference type="EMBL" id="CAJ1063359.1"/>
    </source>
</evidence>
<protein>
    <submittedName>
        <fullName evidence="2">Uncharacterized protein</fullName>
    </submittedName>
</protein>
<feature type="region of interest" description="Disordered" evidence="1">
    <location>
        <begin position="64"/>
        <end position="87"/>
    </location>
</feature>
<name>A0AAV1FRD9_XYRNO</name>
<dbReference type="AlphaFoldDB" id="A0AAV1FRD9"/>
<sequence>MPDMIEANTLSAMEQTTAGSNVAPESPSSDDSDVGVILEGGVVLQDPNNVGHASAMLFGLKSEEDEGGRRRFEHPEPRAPLALFRRR</sequence>
<feature type="compositionally biased region" description="Basic and acidic residues" evidence="1">
    <location>
        <begin position="67"/>
        <end position="77"/>
    </location>
</feature>
<reference evidence="2" key="1">
    <citation type="submission" date="2023-08" db="EMBL/GenBank/DDBJ databases">
        <authorList>
            <person name="Alioto T."/>
            <person name="Alioto T."/>
            <person name="Gomez Garrido J."/>
        </authorList>
    </citation>
    <scope>NUCLEOTIDE SEQUENCE</scope>
</reference>
<accession>A0AAV1FRD9</accession>
<feature type="compositionally biased region" description="Polar residues" evidence="1">
    <location>
        <begin position="8"/>
        <end position="20"/>
    </location>
</feature>
<keyword evidence="3" id="KW-1185">Reference proteome</keyword>
<organism evidence="2 3">
    <name type="scientific">Xyrichtys novacula</name>
    <name type="common">Pearly razorfish</name>
    <name type="synonym">Hemipteronotus novacula</name>
    <dbReference type="NCBI Taxonomy" id="13765"/>
    <lineage>
        <taxon>Eukaryota</taxon>
        <taxon>Metazoa</taxon>
        <taxon>Chordata</taxon>
        <taxon>Craniata</taxon>
        <taxon>Vertebrata</taxon>
        <taxon>Euteleostomi</taxon>
        <taxon>Actinopterygii</taxon>
        <taxon>Neopterygii</taxon>
        <taxon>Teleostei</taxon>
        <taxon>Neoteleostei</taxon>
        <taxon>Acanthomorphata</taxon>
        <taxon>Eupercaria</taxon>
        <taxon>Labriformes</taxon>
        <taxon>Labridae</taxon>
        <taxon>Xyrichtys</taxon>
    </lineage>
</organism>
<dbReference type="Proteomes" id="UP001178508">
    <property type="component" value="Chromosome 9"/>
</dbReference>
<feature type="region of interest" description="Disordered" evidence="1">
    <location>
        <begin position="1"/>
        <end position="33"/>
    </location>
</feature>
<dbReference type="EMBL" id="OY660872">
    <property type="protein sequence ID" value="CAJ1063359.1"/>
    <property type="molecule type" value="Genomic_DNA"/>
</dbReference>